<dbReference type="Proteomes" id="UP001181355">
    <property type="component" value="Chromosome"/>
</dbReference>
<keyword evidence="1" id="KW-0732">Signal</keyword>
<name>A0ABY9RH84_9BURK</name>
<dbReference type="RefSeq" id="WP_309482062.1">
    <property type="nucleotide sequence ID" value="NZ_CP133720.1"/>
</dbReference>
<dbReference type="EMBL" id="CP133720">
    <property type="protein sequence ID" value="WMW80570.1"/>
    <property type="molecule type" value="Genomic_DNA"/>
</dbReference>
<feature type="signal peptide" evidence="1">
    <location>
        <begin position="1"/>
        <end position="28"/>
    </location>
</feature>
<keyword evidence="3" id="KW-1185">Reference proteome</keyword>
<proteinExistence type="predicted"/>
<evidence type="ECO:0000313" key="3">
    <source>
        <dbReference type="Proteomes" id="UP001181355"/>
    </source>
</evidence>
<gene>
    <name evidence="2" type="ORF">RF679_18315</name>
</gene>
<feature type="chain" id="PRO_5045780591" evidence="1">
    <location>
        <begin position="29"/>
        <end position="343"/>
    </location>
</feature>
<sequence>MAINMKKNWLQATLIGALLISTGATAHAGILDMLKGKDKPIVIERDSDMKKTMALAIKESDPIFKVRGDKITKVGISAFQVQFITDSSLSQTRKNIGSGNEVRAAVQYKLEVPPIEVYQRITDLMRTQLENELRERGYEIITAEKLSEDNDFAAKIRNTPSLTSSEPGFFSKSGEITVHASGTADTFGIMQGAAEMRLAEKFGSGTAMLKVRLVVNFASMEEMGFVDRALAGADAGIKHKVGLSIEADSASNSPSHLALGTPLGVWPMPIRSRIFMNNPIAKQVEKMNESTSEAAIGFLKSLAGGSSVGTRYLVTPADDYEAQMSEGLKLVMSMCAETLPSLK</sequence>
<reference evidence="2" key="1">
    <citation type="submission" date="2023-09" db="EMBL/GenBank/DDBJ databases">
        <title>Undibacterium sp. 20NA77.5 isolated from freshwater.</title>
        <authorList>
            <person name="Le V."/>
            <person name="Ko S.-R."/>
            <person name="Ahn C.-Y."/>
            <person name="Oh H.-M."/>
        </authorList>
    </citation>
    <scope>NUCLEOTIDE SEQUENCE</scope>
    <source>
        <strain evidence="2">20NA77.5</strain>
    </source>
</reference>
<evidence type="ECO:0000313" key="2">
    <source>
        <dbReference type="EMBL" id="WMW80570.1"/>
    </source>
</evidence>
<protein>
    <submittedName>
        <fullName evidence="2">Uncharacterized protein</fullName>
    </submittedName>
</protein>
<organism evidence="2 3">
    <name type="scientific">Undibacterium cyanobacteriorum</name>
    <dbReference type="NCBI Taxonomy" id="3073561"/>
    <lineage>
        <taxon>Bacteria</taxon>
        <taxon>Pseudomonadati</taxon>
        <taxon>Pseudomonadota</taxon>
        <taxon>Betaproteobacteria</taxon>
        <taxon>Burkholderiales</taxon>
        <taxon>Oxalobacteraceae</taxon>
        <taxon>Undibacterium</taxon>
    </lineage>
</organism>
<accession>A0ABY9RH84</accession>
<evidence type="ECO:0000256" key="1">
    <source>
        <dbReference type="SAM" id="SignalP"/>
    </source>
</evidence>